<dbReference type="Proteomes" id="UP001597033">
    <property type="component" value="Unassembled WGS sequence"/>
</dbReference>
<evidence type="ECO:0000256" key="2">
    <source>
        <dbReference type="SAM" id="SignalP"/>
    </source>
</evidence>
<evidence type="ECO:0008006" key="5">
    <source>
        <dbReference type="Google" id="ProtNLM"/>
    </source>
</evidence>
<keyword evidence="2" id="KW-0732">Signal</keyword>
<reference evidence="4" key="1">
    <citation type="journal article" date="2019" name="Int. J. Syst. Evol. Microbiol.">
        <title>The Global Catalogue of Microorganisms (GCM) 10K type strain sequencing project: providing services to taxonomists for standard genome sequencing and annotation.</title>
        <authorList>
            <consortium name="The Broad Institute Genomics Platform"/>
            <consortium name="The Broad Institute Genome Sequencing Center for Infectious Disease"/>
            <person name="Wu L."/>
            <person name="Ma J."/>
        </authorList>
    </citation>
    <scope>NUCLEOTIDE SEQUENCE [LARGE SCALE GENOMIC DNA]</scope>
    <source>
        <strain evidence="4">CCUG 55854</strain>
    </source>
</reference>
<evidence type="ECO:0000313" key="3">
    <source>
        <dbReference type="EMBL" id="MFD1042451.1"/>
    </source>
</evidence>
<evidence type="ECO:0000313" key="4">
    <source>
        <dbReference type="Proteomes" id="UP001597033"/>
    </source>
</evidence>
<protein>
    <recommendedName>
        <fullName evidence="5">Lipoprotein</fullName>
    </recommendedName>
</protein>
<dbReference type="PROSITE" id="PS51257">
    <property type="entry name" value="PROKAR_LIPOPROTEIN"/>
    <property type="match status" value="1"/>
</dbReference>
<feature type="region of interest" description="Disordered" evidence="1">
    <location>
        <begin position="74"/>
        <end position="95"/>
    </location>
</feature>
<feature type="chain" id="PRO_5046912014" description="Lipoprotein" evidence="2">
    <location>
        <begin position="26"/>
        <end position="110"/>
    </location>
</feature>
<name>A0ABW3LVH3_9GAMM</name>
<comment type="caution">
    <text evidence="3">The sequence shown here is derived from an EMBL/GenBank/DDBJ whole genome shotgun (WGS) entry which is preliminary data.</text>
</comment>
<organism evidence="3 4">
    <name type="scientific">Pseudoxanthomonas kaohsiungensis</name>
    <dbReference type="NCBI Taxonomy" id="283923"/>
    <lineage>
        <taxon>Bacteria</taxon>
        <taxon>Pseudomonadati</taxon>
        <taxon>Pseudomonadota</taxon>
        <taxon>Gammaproteobacteria</taxon>
        <taxon>Lysobacterales</taxon>
        <taxon>Lysobacteraceae</taxon>
        <taxon>Pseudoxanthomonas</taxon>
    </lineage>
</organism>
<gene>
    <name evidence="3" type="ORF">ACFQ2N_08815</name>
</gene>
<proteinExistence type="predicted"/>
<evidence type="ECO:0000256" key="1">
    <source>
        <dbReference type="SAM" id="MobiDB-lite"/>
    </source>
</evidence>
<accession>A0ABW3LVH3</accession>
<dbReference type="RefSeq" id="WP_162376005.1">
    <property type="nucleotide sequence ID" value="NZ_JBHTKN010000005.1"/>
</dbReference>
<sequence length="110" mass="10909">MSRILACSLATATCLLAACAGPQIAGVAPIDGTISGQCHTEKVRGAVGLAASDATIERARVDSDSTEVQVVRGADMRPGGANAPVPVTSGGSRLTVETGRNNAITGLSCS</sequence>
<keyword evidence="4" id="KW-1185">Reference proteome</keyword>
<feature type="signal peptide" evidence="2">
    <location>
        <begin position="1"/>
        <end position="25"/>
    </location>
</feature>
<dbReference type="EMBL" id="JBHTKN010000005">
    <property type="protein sequence ID" value="MFD1042451.1"/>
    <property type="molecule type" value="Genomic_DNA"/>
</dbReference>